<evidence type="ECO:0000256" key="5">
    <source>
        <dbReference type="ARBA" id="ARBA00023163"/>
    </source>
</evidence>
<dbReference type="Proteomes" id="UP000198924">
    <property type="component" value="Unassembled WGS sequence"/>
</dbReference>
<dbReference type="PROSITE" id="PS50949">
    <property type="entry name" value="HTH_GNTR"/>
    <property type="match status" value="1"/>
</dbReference>
<keyword evidence="8" id="KW-1185">Reference proteome</keyword>
<keyword evidence="5" id="KW-0804">Transcription</keyword>
<dbReference type="EMBL" id="FOSH01000013">
    <property type="protein sequence ID" value="SFK52393.1"/>
    <property type="molecule type" value="Genomic_DNA"/>
</dbReference>
<dbReference type="InterPro" id="IPR036390">
    <property type="entry name" value="WH_DNA-bd_sf"/>
</dbReference>
<dbReference type="InterPro" id="IPR051446">
    <property type="entry name" value="HTH_trans_reg/aminotransferase"/>
</dbReference>
<dbReference type="Gene3D" id="1.10.10.10">
    <property type="entry name" value="Winged helix-like DNA-binding domain superfamily/Winged helix DNA-binding domain"/>
    <property type="match status" value="1"/>
</dbReference>
<keyword evidence="2" id="KW-0663">Pyridoxal phosphate</keyword>
<dbReference type="InterPro" id="IPR004839">
    <property type="entry name" value="Aminotransferase_I/II_large"/>
</dbReference>
<evidence type="ECO:0000259" key="6">
    <source>
        <dbReference type="PROSITE" id="PS50949"/>
    </source>
</evidence>
<dbReference type="AlphaFoldDB" id="A0A1I4A7T5"/>
<dbReference type="InterPro" id="IPR036388">
    <property type="entry name" value="WH-like_DNA-bd_sf"/>
</dbReference>
<evidence type="ECO:0000256" key="4">
    <source>
        <dbReference type="ARBA" id="ARBA00023125"/>
    </source>
</evidence>
<proteinExistence type="inferred from homology"/>
<dbReference type="SUPFAM" id="SSF53383">
    <property type="entry name" value="PLP-dependent transferases"/>
    <property type="match status" value="1"/>
</dbReference>
<keyword evidence="3" id="KW-0805">Transcription regulation</keyword>
<evidence type="ECO:0000313" key="7">
    <source>
        <dbReference type="EMBL" id="SFK52393.1"/>
    </source>
</evidence>
<dbReference type="InterPro" id="IPR000524">
    <property type="entry name" value="Tscrpt_reg_HTH_GntR"/>
</dbReference>
<dbReference type="GO" id="GO:0030170">
    <property type="term" value="F:pyridoxal phosphate binding"/>
    <property type="evidence" value="ECO:0007669"/>
    <property type="project" value="InterPro"/>
</dbReference>
<dbReference type="RefSeq" id="WP_091714723.1">
    <property type="nucleotide sequence ID" value="NZ_FOSH01000013.1"/>
</dbReference>
<dbReference type="InterPro" id="IPR015424">
    <property type="entry name" value="PyrdxlP-dep_Trfase"/>
</dbReference>
<dbReference type="CDD" id="cd07377">
    <property type="entry name" value="WHTH_GntR"/>
    <property type="match status" value="1"/>
</dbReference>
<keyword evidence="7" id="KW-0032">Aminotransferase</keyword>
<dbReference type="GO" id="GO:0008483">
    <property type="term" value="F:transaminase activity"/>
    <property type="evidence" value="ECO:0007669"/>
    <property type="project" value="UniProtKB-KW"/>
</dbReference>
<gene>
    <name evidence="7" type="ORF">SAMN04488079_11369</name>
</gene>
<comment type="similarity">
    <text evidence="1">In the C-terminal section; belongs to the class-I pyridoxal-phosphate-dependent aminotransferase family.</text>
</comment>
<organism evidence="7 8">
    <name type="scientific">Methylophaga sulfidovorans</name>
    <dbReference type="NCBI Taxonomy" id="45496"/>
    <lineage>
        <taxon>Bacteria</taxon>
        <taxon>Pseudomonadati</taxon>
        <taxon>Pseudomonadota</taxon>
        <taxon>Gammaproteobacteria</taxon>
        <taxon>Thiotrichales</taxon>
        <taxon>Piscirickettsiaceae</taxon>
        <taxon>Methylophaga</taxon>
    </lineage>
</organism>
<evidence type="ECO:0000256" key="3">
    <source>
        <dbReference type="ARBA" id="ARBA00023015"/>
    </source>
</evidence>
<dbReference type="PANTHER" id="PTHR46577">
    <property type="entry name" value="HTH-TYPE TRANSCRIPTIONAL REGULATORY PROTEIN GABR"/>
    <property type="match status" value="1"/>
</dbReference>
<name>A0A1I4A7T5_9GAMM</name>
<dbReference type="InterPro" id="IPR015421">
    <property type="entry name" value="PyrdxlP-dep_Trfase_major"/>
</dbReference>
<dbReference type="SUPFAM" id="SSF46785">
    <property type="entry name" value="Winged helix' DNA-binding domain"/>
    <property type="match status" value="1"/>
</dbReference>
<dbReference type="Pfam" id="PF00392">
    <property type="entry name" value="GntR"/>
    <property type="match status" value="1"/>
</dbReference>
<dbReference type="OrthoDB" id="9804020at2"/>
<dbReference type="GO" id="GO:0003677">
    <property type="term" value="F:DNA binding"/>
    <property type="evidence" value="ECO:0007669"/>
    <property type="project" value="UniProtKB-KW"/>
</dbReference>
<protein>
    <submittedName>
        <fullName evidence="7">GntR family transcriptional regulator / MocR family aminotransferase</fullName>
    </submittedName>
</protein>
<dbReference type="Pfam" id="PF00155">
    <property type="entry name" value="Aminotran_1_2"/>
    <property type="match status" value="1"/>
</dbReference>
<evidence type="ECO:0000256" key="2">
    <source>
        <dbReference type="ARBA" id="ARBA00022898"/>
    </source>
</evidence>
<dbReference type="GO" id="GO:0003700">
    <property type="term" value="F:DNA-binding transcription factor activity"/>
    <property type="evidence" value="ECO:0007669"/>
    <property type="project" value="InterPro"/>
</dbReference>
<dbReference type="STRING" id="45496.SAMN04488079_11369"/>
<keyword evidence="4" id="KW-0238">DNA-binding</keyword>
<dbReference type="PANTHER" id="PTHR46577:SF1">
    <property type="entry name" value="HTH-TYPE TRANSCRIPTIONAL REGULATORY PROTEIN GABR"/>
    <property type="match status" value="1"/>
</dbReference>
<dbReference type="SMART" id="SM00345">
    <property type="entry name" value="HTH_GNTR"/>
    <property type="match status" value="1"/>
</dbReference>
<reference evidence="8" key="1">
    <citation type="submission" date="2016-10" db="EMBL/GenBank/DDBJ databases">
        <authorList>
            <person name="Varghese N."/>
            <person name="Submissions S."/>
        </authorList>
    </citation>
    <scope>NUCLEOTIDE SEQUENCE [LARGE SCALE GENOMIC DNA]</scope>
    <source>
        <strain evidence="8">DSM 11578</strain>
    </source>
</reference>
<feature type="domain" description="HTH gntR-type" evidence="6">
    <location>
        <begin position="17"/>
        <end position="85"/>
    </location>
</feature>
<dbReference type="Gene3D" id="3.40.640.10">
    <property type="entry name" value="Type I PLP-dependent aspartate aminotransferase-like (Major domain)"/>
    <property type="match status" value="1"/>
</dbReference>
<dbReference type="CDD" id="cd00609">
    <property type="entry name" value="AAT_like"/>
    <property type="match status" value="1"/>
</dbReference>
<evidence type="ECO:0000313" key="8">
    <source>
        <dbReference type="Proteomes" id="UP000198924"/>
    </source>
</evidence>
<keyword evidence="7" id="KW-0808">Transferase</keyword>
<evidence type="ECO:0000256" key="1">
    <source>
        <dbReference type="ARBA" id="ARBA00005384"/>
    </source>
</evidence>
<dbReference type="PRINTS" id="PR00035">
    <property type="entry name" value="HTHGNTR"/>
</dbReference>
<accession>A0A1I4A7T5</accession>
<sequence>MTQQAKPLLTLDKITSEPIHLQISQRLKQAIADGKLEHGERLPSTRVLASQLNVARGTVENAYALLMGEGLLITKGQAGTFINVSFNNSAKTKPARAKQTKFINNSKRAVTKQENTFLFQPGCPAYDAFPRKTWARLVSSQVRQQSYKELSHSDAMGYLPLRQALANYLRLSRGVNCEAEQIIITAGYQGALDLLIKSLSLAGHDVCMEDPGYLFASRLLRASGVNIIPVPVDNDGLDINKARLLTENPNLIIVTPSHQSPLGMSLSPERRVGLLEWAKQSGSWILEDDYDGEFRYSGYPLPALKSLDDAEQVIYAGSFSKTLFPALRLGYMVLPTPLVEIAEKYASLSYQSLPLLSQQVVTAFMAEGHFAMHLKKMRELYAERCELTANALTTILGDYLQVSTYKNGMHFVTDVHTQQNDKQIAEQFNARGFAIQALSNWTTEVIYNGLIIGFTNVSNKTVAEQTAVKLRQCFTR</sequence>